<accession>A0A6F8XNC1</accession>
<dbReference type="EMBL" id="AP022870">
    <property type="protein sequence ID" value="BCB75316.1"/>
    <property type="molecule type" value="Genomic_DNA"/>
</dbReference>
<dbReference type="AlphaFoldDB" id="A0A6F8XNC1"/>
<evidence type="ECO:0000313" key="2">
    <source>
        <dbReference type="Proteomes" id="UP000502508"/>
    </source>
</evidence>
<name>A0A6F8XNC1_9ACTN</name>
<protein>
    <submittedName>
        <fullName evidence="1">Uncharacterized protein</fullName>
    </submittedName>
</protein>
<reference evidence="1 2" key="1">
    <citation type="submission" date="2020-03" db="EMBL/GenBank/DDBJ databases">
        <title>Whole genome shotgun sequence of Phytohabitans flavus NBRC 107702.</title>
        <authorList>
            <person name="Komaki H."/>
            <person name="Tamura T."/>
        </authorList>
    </citation>
    <scope>NUCLEOTIDE SEQUENCE [LARGE SCALE GENOMIC DNA]</scope>
    <source>
        <strain evidence="1 2">NBRC 107702</strain>
    </source>
</reference>
<sequence length="121" mass="13365">MIVPDAVRRRPDHLVDGVEEWTLDTDDPDVRGVSVLLPQRGWPWMVTVAAAEFVRSEPLESQLRQRIHAALTAVDGVTQVDEEDREVWAVEGKPDGEALVHAVAAVLDELTPAIRAHVTDS</sequence>
<keyword evidence="2" id="KW-1185">Reference proteome</keyword>
<gene>
    <name evidence="1" type="ORF">Pflav_017260</name>
</gene>
<reference evidence="1 2" key="2">
    <citation type="submission" date="2020-03" db="EMBL/GenBank/DDBJ databases">
        <authorList>
            <person name="Ichikawa N."/>
            <person name="Kimura A."/>
            <person name="Kitahashi Y."/>
            <person name="Uohara A."/>
        </authorList>
    </citation>
    <scope>NUCLEOTIDE SEQUENCE [LARGE SCALE GENOMIC DNA]</scope>
    <source>
        <strain evidence="1 2">NBRC 107702</strain>
    </source>
</reference>
<dbReference type="RefSeq" id="WP_173035034.1">
    <property type="nucleotide sequence ID" value="NZ_AP022870.1"/>
</dbReference>
<evidence type="ECO:0000313" key="1">
    <source>
        <dbReference type="EMBL" id="BCB75316.1"/>
    </source>
</evidence>
<dbReference type="Proteomes" id="UP000502508">
    <property type="component" value="Chromosome"/>
</dbReference>
<dbReference type="KEGG" id="pfla:Pflav_017260"/>
<organism evidence="1 2">
    <name type="scientific">Phytohabitans flavus</name>
    <dbReference type="NCBI Taxonomy" id="1076124"/>
    <lineage>
        <taxon>Bacteria</taxon>
        <taxon>Bacillati</taxon>
        <taxon>Actinomycetota</taxon>
        <taxon>Actinomycetes</taxon>
        <taxon>Micromonosporales</taxon>
        <taxon>Micromonosporaceae</taxon>
    </lineage>
</organism>
<proteinExistence type="predicted"/>